<dbReference type="Pfam" id="PF00440">
    <property type="entry name" value="TetR_N"/>
    <property type="match status" value="1"/>
</dbReference>
<dbReference type="PANTHER" id="PTHR30055">
    <property type="entry name" value="HTH-TYPE TRANSCRIPTIONAL REGULATOR RUTR"/>
    <property type="match status" value="1"/>
</dbReference>
<keyword evidence="1 2" id="KW-0238">DNA-binding</keyword>
<dbReference type="SUPFAM" id="SSF46689">
    <property type="entry name" value="Homeodomain-like"/>
    <property type="match status" value="1"/>
</dbReference>
<comment type="caution">
    <text evidence="4">The sequence shown here is derived from an EMBL/GenBank/DDBJ whole genome shotgun (WGS) entry which is preliminary data.</text>
</comment>
<dbReference type="EMBL" id="BAAATD010000024">
    <property type="protein sequence ID" value="GAA2638075.1"/>
    <property type="molecule type" value="Genomic_DNA"/>
</dbReference>
<dbReference type="Proteomes" id="UP001501509">
    <property type="component" value="Unassembled WGS sequence"/>
</dbReference>
<dbReference type="PANTHER" id="PTHR30055:SF153">
    <property type="entry name" value="HTH-TYPE TRANSCRIPTIONAL REPRESSOR RV3405C"/>
    <property type="match status" value="1"/>
</dbReference>
<organism evidence="4 5">
    <name type="scientific">Actinomadura fulvescens</name>
    <dbReference type="NCBI Taxonomy" id="46160"/>
    <lineage>
        <taxon>Bacteria</taxon>
        <taxon>Bacillati</taxon>
        <taxon>Actinomycetota</taxon>
        <taxon>Actinomycetes</taxon>
        <taxon>Streptosporangiales</taxon>
        <taxon>Thermomonosporaceae</taxon>
        <taxon>Actinomadura</taxon>
    </lineage>
</organism>
<feature type="DNA-binding region" description="H-T-H motif" evidence="2">
    <location>
        <begin position="26"/>
        <end position="45"/>
    </location>
</feature>
<dbReference type="InterPro" id="IPR001647">
    <property type="entry name" value="HTH_TetR"/>
</dbReference>
<dbReference type="InterPro" id="IPR040611">
    <property type="entry name" value="AlkX_C"/>
</dbReference>
<protein>
    <submittedName>
        <fullName evidence="4">TetR/AcrR family transcriptional regulator</fullName>
    </submittedName>
</protein>
<keyword evidence="5" id="KW-1185">Reference proteome</keyword>
<evidence type="ECO:0000259" key="3">
    <source>
        <dbReference type="PROSITE" id="PS50977"/>
    </source>
</evidence>
<evidence type="ECO:0000313" key="4">
    <source>
        <dbReference type="EMBL" id="GAA2638075.1"/>
    </source>
</evidence>
<dbReference type="PRINTS" id="PR00455">
    <property type="entry name" value="HTHTETR"/>
</dbReference>
<gene>
    <name evidence="4" type="ORF">GCM10010411_92450</name>
</gene>
<feature type="domain" description="HTH tetR-type" evidence="3">
    <location>
        <begin position="3"/>
        <end position="63"/>
    </location>
</feature>
<dbReference type="Pfam" id="PF18556">
    <property type="entry name" value="TetR_C_35"/>
    <property type="match status" value="1"/>
</dbReference>
<dbReference type="Gene3D" id="1.10.357.10">
    <property type="entry name" value="Tetracycline Repressor, domain 2"/>
    <property type="match status" value="1"/>
</dbReference>
<dbReference type="InterPro" id="IPR050109">
    <property type="entry name" value="HTH-type_TetR-like_transc_reg"/>
</dbReference>
<dbReference type="PROSITE" id="PS50977">
    <property type="entry name" value="HTH_TETR_2"/>
    <property type="match status" value="1"/>
</dbReference>
<name>A0ABP6DAL9_9ACTN</name>
<evidence type="ECO:0000256" key="2">
    <source>
        <dbReference type="PROSITE-ProRule" id="PRU00335"/>
    </source>
</evidence>
<evidence type="ECO:0000313" key="5">
    <source>
        <dbReference type="Proteomes" id="UP001501509"/>
    </source>
</evidence>
<accession>A0ABP6DAL9</accession>
<dbReference type="InterPro" id="IPR009057">
    <property type="entry name" value="Homeodomain-like_sf"/>
</dbReference>
<evidence type="ECO:0000256" key="1">
    <source>
        <dbReference type="ARBA" id="ARBA00023125"/>
    </source>
</evidence>
<proteinExistence type="predicted"/>
<sequence>MDDHTAERVLDAALQQAEDFGVRRFTVDDVARRVGLSRVTIYRHFPKKDALLSALLMRELRRFLSKAETVVTAQPTSAAKLTEGLLFCVTFLRQHRLLNRLLKTEPELILPYLTTQAAGPVAEAREWIAGLVRAEIAAGRIAIPEPDIDSFAEILVRIVLSLVLTPETVLPIEDNAERQRVIELYFVPLTQRFTPAADHPAAPAAADADAP</sequence>
<reference evidence="5" key="1">
    <citation type="journal article" date="2019" name="Int. J. Syst. Evol. Microbiol.">
        <title>The Global Catalogue of Microorganisms (GCM) 10K type strain sequencing project: providing services to taxonomists for standard genome sequencing and annotation.</title>
        <authorList>
            <consortium name="The Broad Institute Genomics Platform"/>
            <consortium name="The Broad Institute Genome Sequencing Center for Infectious Disease"/>
            <person name="Wu L."/>
            <person name="Ma J."/>
        </authorList>
    </citation>
    <scope>NUCLEOTIDE SEQUENCE [LARGE SCALE GENOMIC DNA]</scope>
    <source>
        <strain evidence="5">JCM 6833</strain>
    </source>
</reference>